<dbReference type="Gene3D" id="3.90.110.10">
    <property type="entry name" value="Lactate dehydrogenase/glycoside hydrolase, family 4, C-terminal"/>
    <property type="match status" value="1"/>
</dbReference>
<sequence length="162" mass="17802">MPKIEIALKLGMTANNVKNATIWGNHSSNQYTDVNLVKVKLQGKEVVVYEALKDDSWLMGEFITTMQQCGNAVIKSQNLSSAMSAAKAISDHVSDMCLGTPKGEFMATGITSDGNLYGILNDLLYSFPVVIKNKTWKFVEGFVNDFSHKKIDLKAAESKCCL</sequence>
<name>A0A8C9AKC8_PROSS</name>
<evidence type="ECO:0000256" key="1">
    <source>
        <dbReference type="ARBA" id="ARBA00009613"/>
    </source>
</evidence>
<dbReference type="InterPro" id="IPR015955">
    <property type="entry name" value="Lactate_DH/Glyco_Ohase_4_C"/>
</dbReference>
<evidence type="ECO:0000313" key="5">
    <source>
        <dbReference type="Proteomes" id="UP000694414"/>
    </source>
</evidence>
<evidence type="ECO:0000259" key="3">
    <source>
        <dbReference type="Pfam" id="PF02866"/>
    </source>
</evidence>
<feature type="domain" description="Lactate/malate dehydrogenase C-terminal" evidence="3">
    <location>
        <begin position="5"/>
        <end position="157"/>
    </location>
</feature>
<dbReference type="FunFam" id="3.90.110.10:FF:000002">
    <property type="entry name" value="Malate dehydrogenase"/>
    <property type="match status" value="1"/>
</dbReference>
<dbReference type="Ensembl" id="ENSPSMT00000036535.1">
    <property type="protein sequence ID" value="ENSPSMP00000031656.1"/>
    <property type="gene ID" value="ENSPSMG00000021966.1"/>
</dbReference>
<dbReference type="GeneTree" id="ENSGT00530000063410"/>
<reference evidence="4" key="1">
    <citation type="submission" date="2025-08" db="UniProtKB">
        <authorList>
            <consortium name="Ensembl"/>
        </authorList>
    </citation>
    <scope>IDENTIFICATION</scope>
</reference>
<accession>A0A8C9AKC8</accession>
<dbReference type="GO" id="GO:0006108">
    <property type="term" value="P:malate metabolic process"/>
    <property type="evidence" value="ECO:0007669"/>
    <property type="project" value="InterPro"/>
</dbReference>
<evidence type="ECO:0000256" key="2">
    <source>
        <dbReference type="ARBA" id="ARBA00023002"/>
    </source>
</evidence>
<dbReference type="Proteomes" id="UP000694414">
    <property type="component" value="Unplaced"/>
</dbReference>
<dbReference type="GO" id="GO:0016615">
    <property type="term" value="F:malate dehydrogenase activity"/>
    <property type="evidence" value="ECO:0007669"/>
    <property type="project" value="InterPro"/>
</dbReference>
<dbReference type="Pfam" id="PF02866">
    <property type="entry name" value="Ldh_1_C"/>
    <property type="match status" value="1"/>
</dbReference>
<keyword evidence="5" id="KW-1185">Reference proteome</keyword>
<organism evidence="4 5">
    <name type="scientific">Prolemur simus</name>
    <name type="common">Greater bamboo lemur</name>
    <name type="synonym">Hapalemur simus</name>
    <dbReference type="NCBI Taxonomy" id="1328070"/>
    <lineage>
        <taxon>Eukaryota</taxon>
        <taxon>Metazoa</taxon>
        <taxon>Chordata</taxon>
        <taxon>Craniata</taxon>
        <taxon>Vertebrata</taxon>
        <taxon>Euteleostomi</taxon>
        <taxon>Mammalia</taxon>
        <taxon>Eutheria</taxon>
        <taxon>Euarchontoglires</taxon>
        <taxon>Primates</taxon>
        <taxon>Strepsirrhini</taxon>
        <taxon>Lemuriformes</taxon>
        <taxon>Lemuridae</taxon>
        <taxon>Prolemur</taxon>
    </lineage>
</organism>
<dbReference type="InterPro" id="IPR010945">
    <property type="entry name" value="Malate_DH_type2"/>
</dbReference>
<dbReference type="AlphaFoldDB" id="A0A8C9AKC8"/>
<dbReference type="InterPro" id="IPR022383">
    <property type="entry name" value="Lactate/malate_DH_C"/>
</dbReference>
<reference evidence="4" key="2">
    <citation type="submission" date="2025-09" db="UniProtKB">
        <authorList>
            <consortium name="Ensembl"/>
        </authorList>
    </citation>
    <scope>IDENTIFICATION</scope>
</reference>
<dbReference type="GO" id="GO:0016616">
    <property type="term" value="F:oxidoreductase activity, acting on the CH-OH group of donors, NAD or NADP as acceptor"/>
    <property type="evidence" value="ECO:0007669"/>
    <property type="project" value="InterPro"/>
</dbReference>
<protein>
    <recommendedName>
        <fullName evidence="3">Lactate/malate dehydrogenase C-terminal domain-containing protein</fullName>
    </recommendedName>
</protein>
<dbReference type="PANTHER" id="PTHR23382">
    <property type="entry name" value="MALATE DEHYDROGENASE"/>
    <property type="match status" value="1"/>
</dbReference>
<keyword evidence="2" id="KW-0560">Oxidoreductase</keyword>
<dbReference type="SUPFAM" id="SSF56327">
    <property type="entry name" value="LDH C-terminal domain-like"/>
    <property type="match status" value="1"/>
</dbReference>
<proteinExistence type="inferred from homology"/>
<evidence type="ECO:0000313" key="4">
    <source>
        <dbReference type="Ensembl" id="ENSPSMP00000031656.1"/>
    </source>
</evidence>
<comment type="similarity">
    <text evidence="1">Belongs to the LDH/MDH superfamily. MDH type 2 family.</text>
</comment>